<keyword evidence="8" id="KW-1185">Reference proteome</keyword>
<feature type="transmembrane region" description="Helical" evidence="5">
    <location>
        <begin position="6"/>
        <end position="26"/>
    </location>
</feature>
<reference evidence="7" key="2">
    <citation type="submission" date="2017-02" db="EMBL/GenBank/DDBJ databases">
        <title>Sunflower complete genome.</title>
        <authorList>
            <person name="Langlade N."/>
            <person name="Munos S."/>
        </authorList>
    </citation>
    <scope>NUCLEOTIDE SEQUENCE [LARGE SCALE GENOMIC DNA]</scope>
    <source>
        <tissue evidence="7">Leaves</tissue>
    </source>
</reference>
<evidence type="ECO:0000256" key="4">
    <source>
        <dbReference type="ARBA" id="ARBA00023136"/>
    </source>
</evidence>
<keyword evidence="2 5" id="KW-0812">Transmembrane</keyword>
<dbReference type="Gramene" id="mRNA:HanXRQr2_Chr14g0645121">
    <property type="protein sequence ID" value="CDS:HanXRQr2_Chr14g0645121.1"/>
    <property type="gene ID" value="HanXRQr2_Chr14g0645121"/>
</dbReference>
<evidence type="ECO:0000256" key="5">
    <source>
        <dbReference type="SAM" id="Phobius"/>
    </source>
</evidence>
<dbReference type="Proteomes" id="UP000215914">
    <property type="component" value="Chromosome 14"/>
</dbReference>
<evidence type="ECO:0000313" key="6">
    <source>
        <dbReference type="EMBL" id="KAF5769168.1"/>
    </source>
</evidence>
<accession>A0A251SHM6</accession>
<dbReference type="STRING" id="4232.A0A251SHM6"/>
<proteinExistence type="predicted"/>
<dbReference type="OrthoDB" id="767975at2759"/>
<comment type="subcellular location">
    <subcellularLocation>
        <location evidence="1">Membrane</location>
    </subcellularLocation>
</comment>
<sequence length="351" mass="39455">MFFGAVQLGLMAACVVLFVPMGMAGWHLSRNKVLFFSGALFITLAVFIHLIPYFPSFFPQTPSVMFQDPATSSCISSLNDVVFRPNSDGYLWDWDNTSNSRSYGCEFQKLGRVDVMDLLNGSWVVVAGDSQARLFVVGLLDLVLGADEMELIHGDLFKRHSDYHITVGEIGLKLDFIWAPYVANLSDVVVEFKRNGSYPDVLVMGSGLWHMLHFTNYSDYGVSLRLLRDSLNQLVPVRRKFEMESDSDPDSTRGMHLFWLGMPTLINGLLNTEEKRAKMTREMCDAYDHELYKSKILRRDGGSFLLLDVGTLSGKCGADCSLDGMHYSDVVYEASVHVMLNALLIESHQKL</sequence>
<keyword evidence="3 5" id="KW-1133">Transmembrane helix</keyword>
<evidence type="ECO:0000256" key="1">
    <source>
        <dbReference type="ARBA" id="ARBA00004370"/>
    </source>
</evidence>
<evidence type="ECO:0000313" key="8">
    <source>
        <dbReference type="Proteomes" id="UP000215914"/>
    </source>
</evidence>
<dbReference type="GO" id="GO:0016020">
    <property type="term" value="C:membrane"/>
    <property type="evidence" value="ECO:0007669"/>
    <property type="project" value="UniProtKB-SubCell"/>
</dbReference>
<gene>
    <name evidence="7" type="ORF">HannXRQ_Chr14g0443471</name>
    <name evidence="6" type="ORF">HanXRQr2_Chr14g0645121</name>
</gene>
<keyword evidence="4 5" id="KW-0472">Membrane</keyword>
<dbReference type="GO" id="GO:0005794">
    <property type="term" value="C:Golgi apparatus"/>
    <property type="evidence" value="ECO:0000318"/>
    <property type="project" value="GO_Central"/>
</dbReference>
<evidence type="ECO:0000256" key="3">
    <source>
        <dbReference type="ARBA" id="ARBA00022989"/>
    </source>
</evidence>
<protein>
    <recommendedName>
        <fullName evidence="9">PC-Esterase</fullName>
    </recommendedName>
</protein>
<name>A0A251SHM6_HELAN</name>
<dbReference type="PANTHER" id="PTHR13533:SF31">
    <property type="entry name" value="PROTEIN ALTERED XYLOGLUCAN 9"/>
    <property type="match status" value="1"/>
</dbReference>
<dbReference type="EMBL" id="MNCJ02000329">
    <property type="protein sequence ID" value="KAF5769168.1"/>
    <property type="molecule type" value="Genomic_DNA"/>
</dbReference>
<dbReference type="EMBL" id="CM007903">
    <property type="protein sequence ID" value="OTF98243.1"/>
    <property type="molecule type" value="Genomic_DNA"/>
</dbReference>
<reference evidence="6" key="3">
    <citation type="submission" date="2020-06" db="EMBL/GenBank/DDBJ databases">
        <title>Helianthus annuus Genome sequencing and assembly Release 2.</title>
        <authorList>
            <person name="Gouzy J."/>
            <person name="Langlade N."/>
            <person name="Munos S."/>
        </authorList>
    </citation>
    <scope>NUCLEOTIDE SEQUENCE</scope>
    <source>
        <tissue evidence="6">Leaves</tissue>
    </source>
</reference>
<evidence type="ECO:0000256" key="2">
    <source>
        <dbReference type="ARBA" id="ARBA00022692"/>
    </source>
</evidence>
<dbReference type="GO" id="GO:0045492">
    <property type="term" value="P:xylan biosynthetic process"/>
    <property type="evidence" value="ECO:0000318"/>
    <property type="project" value="GO_Central"/>
</dbReference>
<reference evidence="6 8" key="1">
    <citation type="journal article" date="2017" name="Nature">
        <title>The sunflower genome provides insights into oil metabolism, flowering and Asterid evolution.</title>
        <authorList>
            <person name="Badouin H."/>
            <person name="Gouzy J."/>
            <person name="Grassa C.J."/>
            <person name="Murat F."/>
            <person name="Staton S.E."/>
            <person name="Cottret L."/>
            <person name="Lelandais-Briere C."/>
            <person name="Owens G.L."/>
            <person name="Carrere S."/>
            <person name="Mayjonade B."/>
            <person name="Legrand L."/>
            <person name="Gill N."/>
            <person name="Kane N.C."/>
            <person name="Bowers J.E."/>
            <person name="Hubner S."/>
            <person name="Bellec A."/>
            <person name="Berard A."/>
            <person name="Berges H."/>
            <person name="Blanchet N."/>
            <person name="Boniface M.C."/>
            <person name="Brunel D."/>
            <person name="Catrice O."/>
            <person name="Chaidir N."/>
            <person name="Claudel C."/>
            <person name="Donnadieu C."/>
            <person name="Faraut T."/>
            <person name="Fievet G."/>
            <person name="Helmstetter N."/>
            <person name="King M."/>
            <person name="Knapp S.J."/>
            <person name="Lai Z."/>
            <person name="Le Paslier M.C."/>
            <person name="Lippi Y."/>
            <person name="Lorenzon L."/>
            <person name="Mandel J.R."/>
            <person name="Marage G."/>
            <person name="Marchand G."/>
            <person name="Marquand E."/>
            <person name="Bret-Mestries E."/>
            <person name="Morien E."/>
            <person name="Nambeesan S."/>
            <person name="Nguyen T."/>
            <person name="Pegot-Espagnet P."/>
            <person name="Pouilly N."/>
            <person name="Raftis F."/>
            <person name="Sallet E."/>
            <person name="Schiex T."/>
            <person name="Thomas J."/>
            <person name="Vandecasteele C."/>
            <person name="Vares D."/>
            <person name="Vear F."/>
            <person name="Vautrin S."/>
            <person name="Crespi M."/>
            <person name="Mangin B."/>
            <person name="Burke J.M."/>
            <person name="Salse J."/>
            <person name="Munos S."/>
            <person name="Vincourt P."/>
            <person name="Rieseberg L.H."/>
            <person name="Langlade N.B."/>
        </authorList>
    </citation>
    <scope>NUCLEOTIDE SEQUENCE [LARGE SCALE GENOMIC DNA]</scope>
    <source>
        <strain evidence="8">cv. SF193</strain>
        <tissue evidence="6">Leaves</tissue>
    </source>
</reference>
<evidence type="ECO:0000313" key="7">
    <source>
        <dbReference type="EMBL" id="OTF98243.1"/>
    </source>
</evidence>
<dbReference type="InParanoid" id="A0A251SHM6"/>
<dbReference type="GO" id="GO:0016407">
    <property type="term" value="F:acetyltransferase activity"/>
    <property type="evidence" value="ECO:0000318"/>
    <property type="project" value="GO_Central"/>
</dbReference>
<feature type="transmembrane region" description="Helical" evidence="5">
    <location>
        <begin position="33"/>
        <end position="54"/>
    </location>
</feature>
<dbReference type="OMA" id="LWHMLHI"/>
<dbReference type="AlphaFoldDB" id="A0A251SHM6"/>
<evidence type="ECO:0008006" key="9">
    <source>
        <dbReference type="Google" id="ProtNLM"/>
    </source>
</evidence>
<dbReference type="PANTHER" id="PTHR13533">
    <property type="entry name" value="N-ACETYLNEURAMINATE 9-O-ACETYLTRANSFERASE"/>
    <property type="match status" value="1"/>
</dbReference>
<dbReference type="FunCoup" id="A0A251SHM6">
    <property type="interactions" value="2311"/>
</dbReference>
<organism evidence="7 8">
    <name type="scientific">Helianthus annuus</name>
    <name type="common">Common sunflower</name>
    <dbReference type="NCBI Taxonomy" id="4232"/>
    <lineage>
        <taxon>Eukaryota</taxon>
        <taxon>Viridiplantae</taxon>
        <taxon>Streptophyta</taxon>
        <taxon>Embryophyta</taxon>
        <taxon>Tracheophyta</taxon>
        <taxon>Spermatophyta</taxon>
        <taxon>Magnoliopsida</taxon>
        <taxon>eudicotyledons</taxon>
        <taxon>Gunneridae</taxon>
        <taxon>Pentapetalae</taxon>
        <taxon>asterids</taxon>
        <taxon>campanulids</taxon>
        <taxon>Asterales</taxon>
        <taxon>Asteraceae</taxon>
        <taxon>Asteroideae</taxon>
        <taxon>Heliantheae alliance</taxon>
        <taxon>Heliantheae</taxon>
        <taxon>Helianthus</taxon>
    </lineage>
</organism>